<dbReference type="InterPro" id="IPR036388">
    <property type="entry name" value="WH-like_DNA-bd_sf"/>
</dbReference>
<keyword evidence="3" id="KW-1185">Reference proteome</keyword>
<evidence type="ECO:0000259" key="1">
    <source>
        <dbReference type="Pfam" id="PF03551"/>
    </source>
</evidence>
<organism evidence="2 3">
    <name type="scientific">Sphingomonas agrestis</name>
    <dbReference type="NCBI Taxonomy" id="3080540"/>
    <lineage>
        <taxon>Bacteria</taxon>
        <taxon>Pseudomonadati</taxon>
        <taxon>Pseudomonadota</taxon>
        <taxon>Alphaproteobacteria</taxon>
        <taxon>Sphingomonadales</taxon>
        <taxon>Sphingomonadaceae</taxon>
        <taxon>Sphingomonas</taxon>
    </lineage>
</organism>
<dbReference type="Proteomes" id="UP001273531">
    <property type="component" value="Unassembled WGS sequence"/>
</dbReference>
<evidence type="ECO:0000313" key="3">
    <source>
        <dbReference type="Proteomes" id="UP001273531"/>
    </source>
</evidence>
<dbReference type="RefSeq" id="WP_317225137.1">
    <property type="nucleotide sequence ID" value="NZ_JAWJEJ010000001.1"/>
</dbReference>
<dbReference type="EMBL" id="JAWJEJ010000001">
    <property type="protein sequence ID" value="MDV3455932.1"/>
    <property type="molecule type" value="Genomic_DNA"/>
</dbReference>
<dbReference type="Gene3D" id="1.10.10.10">
    <property type="entry name" value="Winged helix-like DNA-binding domain superfamily/Winged helix DNA-binding domain"/>
    <property type="match status" value="1"/>
</dbReference>
<dbReference type="InterPro" id="IPR005149">
    <property type="entry name" value="Tscrpt_reg_PadR_N"/>
</dbReference>
<proteinExistence type="predicted"/>
<reference evidence="2 3" key="1">
    <citation type="submission" date="2023-10" db="EMBL/GenBank/DDBJ databases">
        <title>Sphingomonas sp. HF-S4 16S ribosomal RNA gene Genome sequencing and assembly.</title>
        <authorList>
            <person name="Lee H."/>
        </authorList>
    </citation>
    <scope>NUCLEOTIDE SEQUENCE [LARGE SCALE GENOMIC DNA]</scope>
    <source>
        <strain evidence="2 3">HF-S4</strain>
    </source>
</reference>
<sequence>MARSRTLSNHARNILFALLEARGGWQHGYELARLAGVKSGTLYPLLIRLEEQGYLQAEWQQPLEGGRPPRHAYRLTAAGEQLARDNPPHGAAAAARAVAI</sequence>
<name>A0ABU3Y400_9SPHN</name>
<dbReference type="PANTHER" id="PTHR33169">
    <property type="entry name" value="PADR-FAMILY TRANSCRIPTIONAL REGULATOR"/>
    <property type="match status" value="1"/>
</dbReference>
<dbReference type="Pfam" id="PF03551">
    <property type="entry name" value="PadR"/>
    <property type="match status" value="1"/>
</dbReference>
<dbReference type="PANTHER" id="PTHR33169:SF14">
    <property type="entry name" value="TRANSCRIPTIONAL REGULATOR RV3488"/>
    <property type="match status" value="1"/>
</dbReference>
<accession>A0ABU3Y400</accession>
<protein>
    <submittedName>
        <fullName evidence="2">PadR family transcriptional regulator</fullName>
    </submittedName>
</protein>
<feature type="domain" description="Transcription regulator PadR N-terminal" evidence="1">
    <location>
        <begin position="28"/>
        <end position="82"/>
    </location>
</feature>
<evidence type="ECO:0000313" key="2">
    <source>
        <dbReference type="EMBL" id="MDV3455932.1"/>
    </source>
</evidence>
<dbReference type="InterPro" id="IPR036390">
    <property type="entry name" value="WH_DNA-bd_sf"/>
</dbReference>
<dbReference type="SUPFAM" id="SSF46785">
    <property type="entry name" value="Winged helix' DNA-binding domain"/>
    <property type="match status" value="1"/>
</dbReference>
<comment type="caution">
    <text evidence="2">The sequence shown here is derived from an EMBL/GenBank/DDBJ whole genome shotgun (WGS) entry which is preliminary data.</text>
</comment>
<gene>
    <name evidence="2" type="ORF">RZN05_02980</name>
</gene>
<dbReference type="InterPro" id="IPR052509">
    <property type="entry name" value="Metal_resp_DNA-bind_regulator"/>
</dbReference>